<evidence type="ECO:0000313" key="7">
    <source>
        <dbReference type="Proteomes" id="UP001295740"/>
    </source>
</evidence>
<dbReference type="SUPFAM" id="SSF48371">
    <property type="entry name" value="ARM repeat"/>
    <property type="match status" value="1"/>
</dbReference>
<gene>
    <name evidence="6" type="ORF">KHLLAP_LOCUS7618</name>
</gene>
<dbReference type="Proteomes" id="UP001295740">
    <property type="component" value="Unassembled WGS sequence"/>
</dbReference>
<comment type="caution">
    <text evidence="6">The sequence shown here is derived from an EMBL/GenBank/DDBJ whole genome shotgun (WGS) entry which is preliminary data.</text>
</comment>
<proteinExistence type="inferred from homology"/>
<dbReference type="EMBL" id="CAUWAG010000010">
    <property type="protein sequence ID" value="CAJ2507150.1"/>
    <property type="molecule type" value="Genomic_DNA"/>
</dbReference>
<feature type="region of interest" description="Disordered" evidence="4">
    <location>
        <begin position="365"/>
        <end position="396"/>
    </location>
</feature>
<dbReference type="InterPro" id="IPR016024">
    <property type="entry name" value="ARM-type_fold"/>
</dbReference>
<sequence>MANVANPNAATITQLLNKLSDPDPDFRFMSLNDLHQILTRPKLEFLAHDYNTSSRTVDAVIKALDDQNGEVQNLAVKCIGPMVSKIPITVVSPTLEKLTMIEIQNSVDNSLPSLALRNAISSLQKPVRGIAPTREVIDTYNVISRVLIPRILGYSIPANAHKQARGDPNGLLDKADPSPEAVDVLIEVVRCFGPLLQPLEIEKLQDVVVQVLERPSTPSPVKKRAVVALAILAPYLTDEVLSGFVNRIKKAMQQPKLTPVMHRLYITIMGSLARAIPHKFGVHLPDLVPFVFATLGQEELQKQLDAVSEGDDHNTEFNEVREVALVALDSFVASCGVQMRQFTDETISACLRYLKFDPNYAVDDDEDMEVDEDADEDDELDDDDEYEDDGGFDDDDDDASWKVRRCAAKTLYTLISTRSSDLLDKGTLYNEVALPLVKRFDEREESVRLEVIATMALLIRKTGEGVIRSVSLDDELLQSLGGSRKRRRQSSGGFTLTHKAPFQAATGLTSPTQESLPSTGPRADLSKLTPQIAKTATKLLKGKQIATKQAIINLLDDLISVQNGGLSEYFDQVMQPIIDVTKGMTGTAGSTSTALSGGAASATATTLRVAVLHFTSDIAKTHSSSLFQPYLSSIVTGVVSAVQDRFYKISSEAIKTAEELVKAITPPRARLTTQKYKPELLKLYEIMIDRASANDADTEVRQKAIQALGTLIARTSTPDGLALLPAEKRQAGLDLLLDRLRNETTRLHAVRAIDSVALLSSVPDSLDSAWVQPVAVELCGQLRKANRALRGASIQALHHLITCPATKGQLQTDVINGIVAAILPVVAASDSQLLSPALLIIAQLQLENPKLTLTPSFIEAICDLLKKSIAGIALESLITLVTNVGQSGEGESLMGGVLQVGVGGDPSVVGKVAGALFVASGSQSGVDVNSFVNELNASSRLSPPDTSRQSLALAILGEIGLRLGTKSPLKPDIFLKQFHDEPDKVSVSAAVALGRAGAGNIPVFLPVILDAIVGSGSQQYLLLQSIREILHQVVSSSTDISAYEGVIWELLFSASQAEDNKAICAECIGRLAILKPKTYIPKLQELLKSPVERYRAVAVQALRYTLPDSDEAFDAELKTVLFDMILTVLKDSKLEIRRLGMTTLNSATHNKPELVLPHLGQLTPYIMTESIIKPELIREVQMGPFKHTVDDGLEVRKSAYETLYALMETAFSRISTLEFYDRIVAGLGDDNDIRSLCNLMLSKLIVIDPEETTRRLDTIAECYRRTLSTKLKENAVKQEVEKQEEANKGVLRVSLLLADKTKTTLPGPSNAPGAAGAQAQAQQAVQNPGWQAYWEWINKDFERQLKSIREESKEANS</sequence>
<dbReference type="Gene3D" id="1.25.10.10">
    <property type="entry name" value="Leucine-rich Repeat Variant"/>
    <property type="match status" value="1"/>
</dbReference>
<keyword evidence="3" id="KW-0833">Ubl conjugation pathway</keyword>
<evidence type="ECO:0000259" key="5">
    <source>
        <dbReference type="Pfam" id="PF08623"/>
    </source>
</evidence>
<dbReference type="InterPro" id="IPR039852">
    <property type="entry name" value="CAND1/CAND2"/>
</dbReference>
<evidence type="ECO:0000256" key="2">
    <source>
        <dbReference type="ARBA" id="ARBA00022737"/>
    </source>
</evidence>
<evidence type="ECO:0000256" key="3">
    <source>
        <dbReference type="ARBA" id="ARBA00022786"/>
    </source>
</evidence>
<evidence type="ECO:0000313" key="6">
    <source>
        <dbReference type="EMBL" id="CAJ2507150.1"/>
    </source>
</evidence>
<keyword evidence="2" id="KW-0677">Repeat</keyword>
<comment type="similarity">
    <text evidence="1">Belongs to the CAND family.</text>
</comment>
<dbReference type="GO" id="GO:0010265">
    <property type="term" value="P:SCF complex assembly"/>
    <property type="evidence" value="ECO:0007669"/>
    <property type="project" value="InterPro"/>
</dbReference>
<name>A0AAI8VMQ4_9PEZI</name>
<feature type="region of interest" description="Disordered" evidence="4">
    <location>
        <begin position="1302"/>
        <end position="1321"/>
    </location>
</feature>
<dbReference type="Pfam" id="PF08623">
    <property type="entry name" value="TIP120"/>
    <property type="match status" value="1"/>
</dbReference>
<keyword evidence="7" id="KW-1185">Reference proteome</keyword>
<feature type="region of interest" description="Disordered" evidence="4">
    <location>
        <begin position="505"/>
        <end position="525"/>
    </location>
</feature>
<evidence type="ECO:0000256" key="1">
    <source>
        <dbReference type="ARBA" id="ARBA00007657"/>
    </source>
</evidence>
<feature type="domain" description="TATA-binding protein interacting (TIP20)" evidence="5">
    <location>
        <begin position="1154"/>
        <end position="1338"/>
    </location>
</feature>
<dbReference type="InterPro" id="IPR011989">
    <property type="entry name" value="ARM-like"/>
</dbReference>
<dbReference type="Pfam" id="PF25782">
    <property type="entry name" value="TPR_CAND1"/>
    <property type="match status" value="1"/>
</dbReference>
<evidence type="ECO:0000256" key="4">
    <source>
        <dbReference type="SAM" id="MobiDB-lite"/>
    </source>
</evidence>
<organism evidence="6 7">
    <name type="scientific">Anthostomella pinea</name>
    <dbReference type="NCBI Taxonomy" id="933095"/>
    <lineage>
        <taxon>Eukaryota</taxon>
        <taxon>Fungi</taxon>
        <taxon>Dikarya</taxon>
        <taxon>Ascomycota</taxon>
        <taxon>Pezizomycotina</taxon>
        <taxon>Sordariomycetes</taxon>
        <taxon>Xylariomycetidae</taxon>
        <taxon>Xylariales</taxon>
        <taxon>Xylariaceae</taxon>
        <taxon>Anthostomella</taxon>
    </lineage>
</organism>
<feature type="compositionally biased region" description="Low complexity" evidence="4">
    <location>
        <begin position="1306"/>
        <end position="1321"/>
    </location>
</feature>
<reference evidence="6" key="1">
    <citation type="submission" date="2023-10" db="EMBL/GenBank/DDBJ databases">
        <authorList>
            <person name="Hackl T."/>
        </authorList>
    </citation>
    <scope>NUCLEOTIDE SEQUENCE</scope>
</reference>
<dbReference type="InterPro" id="IPR013932">
    <property type="entry name" value="TATA-bd_TIP120"/>
</dbReference>
<feature type="compositionally biased region" description="Polar residues" evidence="4">
    <location>
        <begin position="506"/>
        <end position="518"/>
    </location>
</feature>
<accession>A0AAI8VMQ4</accession>
<protein>
    <submittedName>
        <fullName evidence="6">Uu.00g083360.m01.CDS01</fullName>
    </submittedName>
</protein>
<dbReference type="PANTHER" id="PTHR12696">
    <property type="entry name" value="TIP120"/>
    <property type="match status" value="1"/>
</dbReference>